<feature type="transmembrane region" description="Helical" evidence="6">
    <location>
        <begin position="52"/>
        <end position="71"/>
    </location>
</feature>
<dbReference type="Pfam" id="PF01545">
    <property type="entry name" value="Cation_efflux"/>
    <property type="match status" value="1"/>
</dbReference>
<feature type="domain" description="Cation efflux protein transmembrane" evidence="7">
    <location>
        <begin position="4"/>
        <end position="106"/>
    </location>
</feature>
<dbReference type="InterPro" id="IPR027469">
    <property type="entry name" value="Cation_efflux_TMD_sf"/>
</dbReference>
<name>A0A0M0K3X7_9EUKA</name>
<keyword evidence="3" id="KW-0862">Zinc</keyword>
<dbReference type="Proteomes" id="UP000037460">
    <property type="component" value="Unassembled WGS sequence"/>
</dbReference>
<accession>A0A0M0K3X7</accession>
<dbReference type="GO" id="GO:0005385">
    <property type="term" value="F:zinc ion transmembrane transporter activity"/>
    <property type="evidence" value="ECO:0007669"/>
    <property type="project" value="TreeGrafter"/>
</dbReference>
<evidence type="ECO:0000313" key="8">
    <source>
        <dbReference type="EMBL" id="KOO33515.1"/>
    </source>
</evidence>
<evidence type="ECO:0000256" key="3">
    <source>
        <dbReference type="ARBA" id="ARBA00022906"/>
    </source>
</evidence>
<dbReference type="AlphaFoldDB" id="A0A0M0K3X7"/>
<evidence type="ECO:0000313" key="9">
    <source>
        <dbReference type="Proteomes" id="UP000037460"/>
    </source>
</evidence>
<organism evidence="8 9">
    <name type="scientific">Chrysochromulina tobinii</name>
    <dbReference type="NCBI Taxonomy" id="1460289"/>
    <lineage>
        <taxon>Eukaryota</taxon>
        <taxon>Haptista</taxon>
        <taxon>Haptophyta</taxon>
        <taxon>Prymnesiophyceae</taxon>
        <taxon>Prymnesiales</taxon>
        <taxon>Chrysochromulinaceae</taxon>
        <taxon>Chrysochromulina</taxon>
    </lineage>
</organism>
<proteinExistence type="predicted"/>
<keyword evidence="3" id="KW-0406">Ion transport</keyword>
<dbReference type="Gene3D" id="1.20.1510.10">
    <property type="entry name" value="Cation efflux protein transmembrane domain"/>
    <property type="match status" value="1"/>
</dbReference>
<dbReference type="PANTHER" id="PTHR11562:SF17">
    <property type="entry name" value="RE54080P-RELATED"/>
    <property type="match status" value="1"/>
</dbReference>
<keyword evidence="4 6" id="KW-1133">Transmembrane helix</keyword>
<feature type="transmembrane region" description="Helical" evidence="6">
    <location>
        <begin position="91"/>
        <end position="113"/>
    </location>
</feature>
<dbReference type="InterPro" id="IPR058533">
    <property type="entry name" value="Cation_efflux_TM"/>
</dbReference>
<evidence type="ECO:0000256" key="4">
    <source>
        <dbReference type="ARBA" id="ARBA00022989"/>
    </source>
</evidence>
<dbReference type="SUPFAM" id="SSF161111">
    <property type="entry name" value="Cation efflux protein transmembrane domain-like"/>
    <property type="match status" value="1"/>
</dbReference>
<gene>
    <name evidence="8" type="ORF">Ctob_014399</name>
</gene>
<dbReference type="EMBL" id="JWZX01001500">
    <property type="protein sequence ID" value="KOO33515.1"/>
    <property type="molecule type" value="Genomic_DNA"/>
</dbReference>
<comment type="subcellular location">
    <subcellularLocation>
        <location evidence="1">Membrane</location>
        <topology evidence="1">Multi-pass membrane protein</topology>
    </subcellularLocation>
</comment>
<dbReference type="InterPro" id="IPR050681">
    <property type="entry name" value="CDF/SLC30A"/>
</dbReference>
<keyword evidence="2 6" id="KW-0812">Transmembrane</keyword>
<evidence type="ECO:0000256" key="5">
    <source>
        <dbReference type="ARBA" id="ARBA00023136"/>
    </source>
</evidence>
<keyword evidence="3" id="KW-0813">Transport</keyword>
<comment type="caution">
    <text evidence="8">The sequence shown here is derived from an EMBL/GenBank/DDBJ whole genome shotgun (WGS) entry which is preliminary data.</text>
</comment>
<protein>
    <recommendedName>
        <fullName evidence="7">Cation efflux protein transmembrane domain-containing protein</fullName>
    </recommendedName>
</protein>
<evidence type="ECO:0000256" key="1">
    <source>
        <dbReference type="ARBA" id="ARBA00004141"/>
    </source>
</evidence>
<evidence type="ECO:0000256" key="6">
    <source>
        <dbReference type="SAM" id="Phobius"/>
    </source>
</evidence>
<keyword evidence="9" id="KW-1185">Reference proteome</keyword>
<evidence type="ECO:0000256" key="2">
    <source>
        <dbReference type="ARBA" id="ARBA00022692"/>
    </source>
</evidence>
<dbReference type="PANTHER" id="PTHR11562">
    <property type="entry name" value="CATION EFFLUX PROTEIN/ ZINC TRANSPORTER"/>
    <property type="match status" value="1"/>
</dbReference>
<evidence type="ECO:0000259" key="7">
    <source>
        <dbReference type="Pfam" id="PF01545"/>
    </source>
</evidence>
<keyword evidence="5 6" id="KW-0472">Membrane</keyword>
<reference evidence="9" key="1">
    <citation type="journal article" date="2015" name="PLoS Genet.">
        <title>Genome Sequence and Transcriptome Analyses of Chrysochromulina tobin: Metabolic Tools for Enhanced Algal Fitness in the Prominent Order Prymnesiales (Haptophyceae).</title>
        <authorList>
            <person name="Hovde B.T."/>
            <person name="Deodato C.R."/>
            <person name="Hunsperger H.M."/>
            <person name="Ryken S.A."/>
            <person name="Yost W."/>
            <person name="Jha R.K."/>
            <person name="Patterson J."/>
            <person name="Monnat R.J. Jr."/>
            <person name="Barlow S.B."/>
            <person name="Starkenburg S.R."/>
            <person name="Cattolico R.A."/>
        </authorList>
    </citation>
    <scope>NUCLEOTIDE SEQUENCE</scope>
    <source>
        <strain evidence="9">CCMP291</strain>
    </source>
</reference>
<dbReference type="GO" id="GO:0005886">
    <property type="term" value="C:plasma membrane"/>
    <property type="evidence" value="ECO:0007669"/>
    <property type="project" value="TreeGrafter"/>
</dbReference>
<keyword evidence="3" id="KW-0864">Zinc transport</keyword>
<dbReference type="OrthoDB" id="47927at2759"/>
<sequence length="141" mass="14338">MAQTAGATAAHSLALMGDTATMAVDSVTYAINIGAEYHKETVGPRAAARIEIGASLLSVVALVAVTISIVISAVARLSEAAAEKDEDVDPLIMLIFTSMNLAVDIGMCGSIVLRRTSGLGAIGYCKSNLVIMAVYGHGAAA</sequence>